<evidence type="ECO:0000313" key="2">
    <source>
        <dbReference type="EMBL" id="PLW56772.1"/>
    </source>
</evidence>
<dbReference type="OrthoDB" id="2505141at2759"/>
<keyword evidence="3" id="KW-1185">Reference proteome</keyword>
<dbReference type="EMBL" id="PGCJ01000017">
    <property type="protein sequence ID" value="PLW56772.1"/>
    <property type="molecule type" value="Genomic_DNA"/>
</dbReference>
<feature type="compositionally biased region" description="Polar residues" evidence="1">
    <location>
        <begin position="118"/>
        <end position="135"/>
    </location>
</feature>
<protein>
    <submittedName>
        <fullName evidence="2">Uncharacterized protein</fullName>
    </submittedName>
</protein>
<name>A0A2N5W3I1_9BASI</name>
<organism evidence="2 3">
    <name type="scientific">Puccinia coronata f. sp. avenae</name>
    <dbReference type="NCBI Taxonomy" id="200324"/>
    <lineage>
        <taxon>Eukaryota</taxon>
        <taxon>Fungi</taxon>
        <taxon>Dikarya</taxon>
        <taxon>Basidiomycota</taxon>
        <taxon>Pucciniomycotina</taxon>
        <taxon>Pucciniomycetes</taxon>
        <taxon>Pucciniales</taxon>
        <taxon>Pucciniaceae</taxon>
        <taxon>Puccinia</taxon>
    </lineage>
</organism>
<proteinExistence type="predicted"/>
<sequence length="175" mass="19797">MNKFCQLQRFKAQGGLDCAIEERKKGTAGINFEIDASAYREILDFCWKSAPDLRAYDDVPHRKNSQILFNHTKSIRSAECSNRMRISRQKPNDMIEYMPYMVNGKTSYGQAPEIRESNPCQNLPARTSSSRVQTGPYSGLKSVTGFWEGHSLRDELSNRLSPEASDSDSVAFSET</sequence>
<dbReference type="AlphaFoldDB" id="A0A2N5W3I1"/>
<feature type="region of interest" description="Disordered" evidence="1">
    <location>
        <begin position="114"/>
        <end position="135"/>
    </location>
</feature>
<comment type="caution">
    <text evidence="2">The sequence shown here is derived from an EMBL/GenBank/DDBJ whole genome shotgun (WGS) entry which is preliminary data.</text>
</comment>
<dbReference type="STRING" id="200324.A0A2N5W3I1"/>
<dbReference type="Proteomes" id="UP000235388">
    <property type="component" value="Unassembled WGS sequence"/>
</dbReference>
<evidence type="ECO:0000256" key="1">
    <source>
        <dbReference type="SAM" id="MobiDB-lite"/>
    </source>
</evidence>
<evidence type="ECO:0000313" key="3">
    <source>
        <dbReference type="Proteomes" id="UP000235388"/>
    </source>
</evidence>
<feature type="region of interest" description="Disordered" evidence="1">
    <location>
        <begin position="156"/>
        <end position="175"/>
    </location>
</feature>
<gene>
    <name evidence="2" type="ORF">PCANC_01675</name>
</gene>
<reference evidence="2 3" key="1">
    <citation type="submission" date="2017-11" db="EMBL/GenBank/DDBJ databases">
        <title>De novo assembly and phasing of dikaryotic genomes from two isolates of Puccinia coronata f. sp. avenae, the causal agent of oat crown rust.</title>
        <authorList>
            <person name="Miller M.E."/>
            <person name="Zhang Y."/>
            <person name="Omidvar V."/>
            <person name="Sperschneider J."/>
            <person name="Schwessinger B."/>
            <person name="Raley C."/>
            <person name="Palmer J.M."/>
            <person name="Garnica D."/>
            <person name="Upadhyaya N."/>
            <person name="Rathjen J."/>
            <person name="Taylor J.M."/>
            <person name="Park R.F."/>
            <person name="Dodds P.N."/>
            <person name="Hirsch C.D."/>
            <person name="Kianian S.F."/>
            <person name="Figueroa M."/>
        </authorList>
    </citation>
    <scope>NUCLEOTIDE SEQUENCE [LARGE SCALE GENOMIC DNA]</scope>
    <source>
        <strain evidence="2">12NC29</strain>
    </source>
</reference>
<accession>A0A2N5W3I1</accession>